<keyword evidence="3" id="KW-1185">Reference proteome</keyword>
<evidence type="ECO:0000313" key="1">
    <source>
        <dbReference type="EMBL" id="AOW14364.1"/>
    </source>
</evidence>
<evidence type="ECO:0000313" key="3">
    <source>
        <dbReference type="Proteomes" id="UP000185657"/>
    </source>
</evidence>
<dbReference type="EMBL" id="LVWD01000003">
    <property type="protein sequence ID" value="OAD43613.1"/>
    <property type="molecule type" value="Genomic_DNA"/>
</dbReference>
<proteinExistence type="predicted"/>
<dbReference type="Proteomes" id="UP000185680">
    <property type="component" value="Chromosome"/>
</dbReference>
<protein>
    <submittedName>
        <fullName evidence="1">Uncharacterized protein</fullName>
    </submittedName>
</protein>
<sequence length="74" mass="8959">MHYLENNLVFQKSRLIDCLETDIMPIPEDEILEFFRLEESHYRKTIMDEKHLKSKTIQRKTIEIDVNYPEMATS</sequence>
<reference evidence="2 3" key="1">
    <citation type="submission" date="2016-02" db="EMBL/GenBank/DDBJ databases">
        <title>Draft genome sequence of Hydrogenophaga sp. LPB0072.</title>
        <authorList>
            <person name="Shin S.-K."/>
            <person name="Yi H."/>
        </authorList>
    </citation>
    <scope>NUCLEOTIDE SEQUENCE [LARGE SCALE GENOMIC DNA]</scope>
    <source>
        <strain evidence="2 3">LPB0072</strain>
    </source>
</reference>
<name>A0A162Z4C9_9BURK</name>
<accession>A0A162Z4C9</accession>
<dbReference type="AlphaFoldDB" id="A0A162Z4C9"/>
<dbReference type="EMBL" id="CP017476">
    <property type="protein sequence ID" value="AOW14364.1"/>
    <property type="molecule type" value="Genomic_DNA"/>
</dbReference>
<dbReference type="KEGG" id="hyl:LPB072_17490"/>
<evidence type="ECO:0000313" key="4">
    <source>
        <dbReference type="Proteomes" id="UP000185680"/>
    </source>
</evidence>
<evidence type="ECO:0000313" key="2">
    <source>
        <dbReference type="EMBL" id="OAD43613.1"/>
    </source>
</evidence>
<organism evidence="1 4">
    <name type="scientific">Hydrogenophaga crassostreae</name>
    <dbReference type="NCBI Taxonomy" id="1763535"/>
    <lineage>
        <taxon>Bacteria</taxon>
        <taxon>Pseudomonadati</taxon>
        <taxon>Pseudomonadota</taxon>
        <taxon>Betaproteobacteria</taxon>
        <taxon>Burkholderiales</taxon>
        <taxon>Comamonadaceae</taxon>
        <taxon>Hydrogenophaga</taxon>
    </lineage>
</organism>
<reference evidence="1 4" key="2">
    <citation type="submission" date="2016-10" db="EMBL/GenBank/DDBJ databases">
        <title>Hydorgenophaga sp. LPB0072 isolated from gastropod.</title>
        <authorList>
            <person name="Kim E."/>
            <person name="Yi H."/>
        </authorList>
    </citation>
    <scope>NUCLEOTIDE SEQUENCE [LARGE SCALE GENOMIC DNA]</scope>
    <source>
        <strain evidence="1 4">LPB0072</strain>
    </source>
</reference>
<dbReference type="Proteomes" id="UP000185657">
    <property type="component" value="Unassembled WGS sequence"/>
</dbReference>
<gene>
    <name evidence="1" type="ORF">LPB072_17490</name>
    <name evidence="2" type="ORF">LPB72_03545</name>
</gene>